<dbReference type="GeneID" id="93680739"/>
<dbReference type="GO" id="GO:0005886">
    <property type="term" value="C:plasma membrane"/>
    <property type="evidence" value="ECO:0007669"/>
    <property type="project" value="UniProtKB-SubCell"/>
</dbReference>
<dbReference type="SMART" id="SM00388">
    <property type="entry name" value="HisKA"/>
    <property type="match status" value="1"/>
</dbReference>
<dbReference type="Pfam" id="PF00512">
    <property type="entry name" value="HisKA"/>
    <property type="match status" value="1"/>
</dbReference>
<evidence type="ECO:0000256" key="9">
    <source>
        <dbReference type="ARBA" id="ARBA00022777"/>
    </source>
</evidence>
<name>A0A8I1MI22_9BACI</name>
<evidence type="ECO:0000256" key="8">
    <source>
        <dbReference type="ARBA" id="ARBA00022741"/>
    </source>
</evidence>
<dbReference type="SUPFAM" id="SSF47384">
    <property type="entry name" value="Homodimeric domain of signal transducing histidine kinase"/>
    <property type="match status" value="1"/>
</dbReference>
<gene>
    <name evidence="16" type="ORF">JF537_14240</name>
</gene>
<feature type="transmembrane region" description="Helical" evidence="14">
    <location>
        <begin position="255"/>
        <end position="279"/>
    </location>
</feature>
<evidence type="ECO:0000259" key="15">
    <source>
        <dbReference type="PROSITE" id="PS50109"/>
    </source>
</evidence>
<proteinExistence type="predicted"/>
<keyword evidence="4" id="KW-1003">Cell membrane</keyword>
<keyword evidence="10" id="KW-0067">ATP-binding</keyword>
<evidence type="ECO:0000256" key="5">
    <source>
        <dbReference type="ARBA" id="ARBA00022553"/>
    </source>
</evidence>
<dbReference type="PRINTS" id="PR00344">
    <property type="entry name" value="BCTRLSENSOR"/>
</dbReference>
<dbReference type="EMBL" id="JAEMWV010000007">
    <property type="protein sequence ID" value="MBN8252736.1"/>
    <property type="molecule type" value="Genomic_DNA"/>
</dbReference>
<evidence type="ECO:0000256" key="2">
    <source>
        <dbReference type="ARBA" id="ARBA00004651"/>
    </source>
</evidence>
<dbReference type="PANTHER" id="PTHR45528">
    <property type="entry name" value="SENSOR HISTIDINE KINASE CPXA"/>
    <property type="match status" value="1"/>
</dbReference>
<organism evidence="16 17">
    <name type="scientific">Priestia flexa</name>
    <dbReference type="NCBI Taxonomy" id="86664"/>
    <lineage>
        <taxon>Bacteria</taxon>
        <taxon>Bacillati</taxon>
        <taxon>Bacillota</taxon>
        <taxon>Bacilli</taxon>
        <taxon>Bacillales</taxon>
        <taxon>Bacillaceae</taxon>
        <taxon>Priestia</taxon>
    </lineage>
</organism>
<comment type="caution">
    <text evidence="16">The sequence shown here is derived from an EMBL/GenBank/DDBJ whole genome shotgun (WGS) entry which is preliminary data.</text>
</comment>
<dbReference type="EC" id="2.7.13.3" evidence="3"/>
<evidence type="ECO:0000313" key="17">
    <source>
        <dbReference type="Proteomes" id="UP000664578"/>
    </source>
</evidence>
<accession>A0A8I1MI22</accession>
<dbReference type="RefSeq" id="WP_206782821.1">
    <property type="nucleotide sequence ID" value="NZ_CM125968.1"/>
</dbReference>
<keyword evidence="11 14" id="KW-1133">Transmembrane helix</keyword>
<dbReference type="Pfam" id="PF02518">
    <property type="entry name" value="HATPase_c"/>
    <property type="match status" value="1"/>
</dbReference>
<evidence type="ECO:0000313" key="16">
    <source>
        <dbReference type="EMBL" id="MBN8252736.1"/>
    </source>
</evidence>
<dbReference type="Gene3D" id="3.30.565.10">
    <property type="entry name" value="Histidine kinase-like ATPase, C-terminal domain"/>
    <property type="match status" value="1"/>
</dbReference>
<dbReference type="GO" id="GO:0000155">
    <property type="term" value="F:phosphorelay sensor kinase activity"/>
    <property type="evidence" value="ECO:0007669"/>
    <property type="project" value="InterPro"/>
</dbReference>
<evidence type="ECO:0000256" key="6">
    <source>
        <dbReference type="ARBA" id="ARBA00022679"/>
    </source>
</evidence>
<dbReference type="CDD" id="cd00082">
    <property type="entry name" value="HisKA"/>
    <property type="match status" value="1"/>
</dbReference>
<comment type="subcellular location">
    <subcellularLocation>
        <location evidence="2">Cell membrane</location>
        <topology evidence="2">Multi-pass membrane protein</topology>
    </subcellularLocation>
</comment>
<evidence type="ECO:0000256" key="3">
    <source>
        <dbReference type="ARBA" id="ARBA00012438"/>
    </source>
</evidence>
<dbReference type="SUPFAM" id="SSF55874">
    <property type="entry name" value="ATPase domain of HSP90 chaperone/DNA topoisomerase II/histidine kinase"/>
    <property type="match status" value="1"/>
</dbReference>
<keyword evidence="13 14" id="KW-0472">Membrane</keyword>
<dbReference type="PANTHER" id="PTHR45528:SF1">
    <property type="entry name" value="SENSOR HISTIDINE KINASE CPXA"/>
    <property type="match status" value="1"/>
</dbReference>
<dbReference type="InterPro" id="IPR036097">
    <property type="entry name" value="HisK_dim/P_sf"/>
</dbReference>
<evidence type="ECO:0000256" key="1">
    <source>
        <dbReference type="ARBA" id="ARBA00000085"/>
    </source>
</evidence>
<evidence type="ECO:0000256" key="10">
    <source>
        <dbReference type="ARBA" id="ARBA00022840"/>
    </source>
</evidence>
<feature type="domain" description="Histidine kinase" evidence="15">
    <location>
        <begin position="360"/>
        <end position="578"/>
    </location>
</feature>
<feature type="transmembrane region" description="Helical" evidence="14">
    <location>
        <begin position="12"/>
        <end position="38"/>
    </location>
</feature>
<dbReference type="InterPro" id="IPR004358">
    <property type="entry name" value="Sig_transdc_His_kin-like_C"/>
</dbReference>
<keyword evidence="6" id="KW-0808">Transferase</keyword>
<reference evidence="16" key="1">
    <citation type="submission" date="2020-12" db="EMBL/GenBank/DDBJ databases">
        <title>PHA producing bacteria isolated from mangrove.</title>
        <authorList>
            <person name="Zheng W."/>
            <person name="Yu S."/>
            <person name="Huang Y."/>
        </authorList>
    </citation>
    <scope>NUCLEOTIDE SEQUENCE</scope>
    <source>
        <strain evidence="16">GN22-4</strain>
    </source>
</reference>
<evidence type="ECO:0000256" key="7">
    <source>
        <dbReference type="ARBA" id="ARBA00022692"/>
    </source>
</evidence>
<dbReference type="AlphaFoldDB" id="A0A8I1MI22"/>
<evidence type="ECO:0000256" key="4">
    <source>
        <dbReference type="ARBA" id="ARBA00022475"/>
    </source>
</evidence>
<keyword evidence="9 16" id="KW-0418">Kinase</keyword>
<sequence length="578" mass="66907">MKSIKRRLTFHFSFQFISLFICILLLLCAAFFILAFYLSNEEVKHDFPSGTLSLLVTDTEVTENHAVIPEKIQKQIVKENMWYQVINESGKVIGEVNTPKGFPDRYSVAELVQMEETKKIKEYHLVTSFEKFFDVPSYYVLGYENDLRDELQNIYDKYQGKLPNEKEQKDITQEIVKSDASLQILNSTGHIVVSFGEEREVRYRPLELIGRKFEPGKYDTITTNFYDKKTGYTWVFHTPNRQHTDIVNASVIKQIIIVVIVIAVTVLFATIAFAVWNAFRYGGPLLLFTSWLERMGNGNYSEVLTDKEKKRVFRKNGKVRFQYRLYEEVIKAFYKMAEKLSAAEKERTKLELTREEWMTGISHDLRTPISTIQGYGHMLESGQYKWTEAELKEIGETLRQKGEYMVELVEDFSLAFKLKNQAIPLEAKPLEINQFLQNVVLKFVNDRTIQDVHFVYQPLNEKVLVKVDKRWFERMLDNIIFNGIKHNPPHITIKLSISVETEFISIEVKDDGVGMDESVLENLFERYYRGTNTSEKKEGSGLGMNIAKAICELHGGHIVVRSAPGVGTAITMKLPILR</sequence>
<dbReference type="InterPro" id="IPR003661">
    <property type="entry name" value="HisK_dim/P_dom"/>
</dbReference>
<dbReference type="InterPro" id="IPR005467">
    <property type="entry name" value="His_kinase_dom"/>
</dbReference>
<keyword evidence="12" id="KW-0902">Two-component regulatory system</keyword>
<dbReference type="CDD" id="cd00075">
    <property type="entry name" value="HATPase"/>
    <property type="match status" value="1"/>
</dbReference>
<evidence type="ECO:0000256" key="11">
    <source>
        <dbReference type="ARBA" id="ARBA00022989"/>
    </source>
</evidence>
<dbReference type="InterPro" id="IPR003594">
    <property type="entry name" value="HATPase_dom"/>
</dbReference>
<dbReference type="GO" id="GO:0005524">
    <property type="term" value="F:ATP binding"/>
    <property type="evidence" value="ECO:0007669"/>
    <property type="project" value="UniProtKB-KW"/>
</dbReference>
<dbReference type="Gene3D" id="1.10.287.130">
    <property type="match status" value="1"/>
</dbReference>
<dbReference type="SMART" id="SM00387">
    <property type="entry name" value="HATPase_c"/>
    <property type="match status" value="1"/>
</dbReference>
<dbReference type="PROSITE" id="PS50109">
    <property type="entry name" value="HIS_KIN"/>
    <property type="match status" value="1"/>
</dbReference>
<protein>
    <recommendedName>
        <fullName evidence="3">histidine kinase</fullName>
        <ecNumber evidence="3">2.7.13.3</ecNumber>
    </recommendedName>
</protein>
<keyword evidence="7 14" id="KW-0812">Transmembrane</keyword>
<keyword evidence="8" id="KW-0547">Nucleotide-binding</keyword>
<keyword evidence="5" id="KW-0597">Phosphoprotein</keyword>
<dbReference type="InterPro" id="IPR050398">
    <property type="entry name" value="HssS/ArlS-like"/>
</dbReference>
<dbReference type="Proteomes" id="UP000664578">
    <property type="component" value="Unassembled WGS sequence"/>
</dbReference>
<evidence type="ECO:0000256" key="14">
    <source>
        <dbReference type="SAM" id="Phobius"/>
    </source>
</evidence>
<comment type="catalytic activity">
    <reaction evidence="1">
        <text>ATP + protein L-histidine = ADP + protein N-phospho-L-histidine.</text>
        <dbReference type="EC" id="2.7.13.3"/>
    </reaction>
</comment>
<evidence type="ECO:0000256" key="13">
    <source>
        <dbReference type="ARBA" id="ARBA00023136"/>
    </source>
</evidence>
<dbReference type="InterPro" id="IPR036890">
    <property type="entry name" value="HATPase_C_sf"/>
</dbReference>
<evidence type="ECO:0000256" key="12">
    <source>
        <dbReference type="ARBA" id="ARBA00023012"/>
    </source>
</evidence>